<evidence type="ECO:0000256" key="3">
    <source>
        <dbReference type="ARBA" id="ARBA00023082"/>
    </source>
</evidence>
<feature type="compositionally biased region" description="Pro residues" evidence="5">
    <location>
        <begin position="221"/>
        <end position="234"/>
    </location>
</feature>
<dbReference type="SUPFAM" id="SSF88659">
    <property type="entry name" value="Sigma3 and sigma4 domains of RNA polymerase sigma factors"/>
    <property type="match status" value="1"/>
</dbReference>
<keyword evidence="3" id="KW-0731">Sigma factor</keyword>
<dbReference type="Proteomes" id="UP001434337">
    <property type="component" value="Chromosome"/>
</dbReference>
<dbReference type="Gene3D" id="1.10.10.10">
    <property type="entry name" value="Winged helix-like DNA-binding domain superfamily/Winged helix DNA-binding domain"/>
    <property type="match status" value="1"/>
</dbReference>
<dbReference type="RefSeq" id="WP_342372559.1">
    <property type="nucleotide sequence ID" value="NZ_CP115965.1"/>
</dbReference>
<dbReference type="Pfam" id="PF08281">
    <property type="entry name" value="Sigma70_r4_2"/>
    <property type="match status" value="1"/>
</dbReference>
<reference evidence="7 8" key="1">
    <citation type="journal article" date="2023" name="Environ Microbiome">
        <title>A coral-associated actinobacterium mitigates coral bleaching under heat stress.</title>
        <authorList>
            <person name="Li J."/>
            <person name="Zou Y."/>
            <person name="Li Q."/>
            <person name="Zhang J."/>
            <person name="Bourne D.G."/>
            <person name="Lyu Y."/>
            <person name="Liu C."/>
            <person name="Zhang S."/>
        </authorList>
    </citation>
    <scope>NUCLEOTIDE SEQUENCE [LARGE SCALE GENOMIC DNA]</scope>
    <source>
        <strain evidence="7 8">SCSIO 13291</strain>
    </source>
</reference>
<evidence type="ECO:0000313" key="8">
    <source>
        <dbReference type="Proteomes" id="UP001434337"/>
    </source>
</evidence>
<dbReference type="CDD" id="cd06171">
    <property type="entry name" value="Sigma70_r4"/>
    <property type="match status" value="1"/>
</dbReference>
<evidence type="ECO:0000256" key="4">
    <source>
        <dbReference type="ARBA" id="ARBA00023163"/>
    </source>
</evidence>
<keyword evidence="4" id="KW-0804">Transcription</keyword>
<feature type="domain" description="RNA polymerase sigma factor 70 region 4 type 2" evidence="6">
    <location>
        <begin position="154"/>
        <end position="203"/>
    </location>
</feature>
<feature type="region of interest" description="Disordered" evidence="5">
    <location>
        <begin position="207"/>
        <end position="241"/>
    </location>
</feature>
<comment type="similarity">
    <text evidence="1">Belongs to the sigma-70 factor family. ECF subfamily.</text>
</comment>
<keyword evidence="2" id="KW-0805">Transcription regulation</keyword>
<evidence type="ECO:0000259" key="6">
    <source>
        <dbReference type="Pfam" id="PF08281"/>
    </source>
</evidence>
<dbReference type="EMBL" id="CP115965">
    <property type="protein sequence ID" value="WZW98530.1"/>
    <property type="molecule type" value="Genomic_DNA"/>
</dbReference>
<dbReference type="NCBIfam" id="TIGR02937">
    <property type="entry name" value="sigma70-ECF"/>
    <property type="match status" value="1"/>
</dbReference>
<gene>
    <name evidence="7" type="ORF">PCC79_16860</name>
</gene>
<evidence type="ECO:0000256" key="5">
    <source>
        <dbReference type="SAM" id="MobiDB-lite"/>
    </source>
</evidence>
<keyword evidence="8" id="KW-1185">Reference proteome</keyword>
<sequence length="241" mass="26196">MSAEHVHAPQGTHRSKLTIAVDPATWPDLVEAGRQAVADLVVTALPMVGNKVRANRRRDDQGSELSIALLQAAYRFRPQPDLKDGGWAAYAWSILDHTNRRGVDAAGVRRPRAETLAAQVWTGSFEGLDLERTWSARDRSVGDQALDSVSAATLREKLDALPAAERAVVVGRLEGKTHAAIGEELGVQASTTRKRLANARERLEKLLDIPADAGSRTEATPSPPSHQHPAPTRPRPTDLER</sequence>
<dbReference type="InterPro" id="IPR014284">
    <property type="entry name" value="RNA_pol_sigma-70_dom"/>
</dbReference>
<dbReference type="InterPro" id="IPR013324">
    <property type="entry name" value="RNA_pol_sigma_r3/r4-like"/>
</dbReference>
<organism evidence="7 8">
    <name type="scientific">Propioniciclava soli</name>
    <dbReference type="NCBI Taxonomy" id="2775081"/>
    <lineage>
        <taxon>Bacteria</taxon>
        <taxon>Bacillati</taxon>
        <taxon>Actinomycetota</taxon>
        <taxon>Actinomycetes</taxon>
        <taxon>Propionibacteriales</taxon>
        <taxon>Propionibacteriaceae</taxon>
        <taxon>Propioniciclava</taxon>
    </lineage>
</organism>
<protein>
    <submittedName>
        <fullName evidence="7">Sigma-70 family RNA polymerase sigma factor</fullName>
    </submittedName>
</protein>
<evidence type="ECO:0000256" key="2">
    <source>
        <dbReference type="ARBA" id="ARBA00023015"/>
    </source>
</evidence>
<accession>A0ABZ3C6W2</accession>
<evidence type="ECO:0000313" key="7">
    <source>
        <dbReference type="EMBL" id="WZW98530.1"/>
    </source>
</evidence>
<dbReference type="InterPro" id="IPR013249">
    <property type="entry name" value="RNA_pol_sigma70_r4_t2"/>
</dbReference>
<proteinExistence type="inferred from homology"/>
<dbReference type="InterPro" id="IPR036388">
    <property type="entry name" value="WH-like_DNA-bd_sf"/>
</dbReference>
<name>A0ABZ3C6W2_9ACTN</name>
<evidence type="ECO:0000256" key="1">
    <source>
        <dbReference type="ARBA" id="ARBA00010641"/>
    </source>
</evidence>